<gene>
    <name evidence="1" type="ORF">GF068_27775</name>
</gene>
<dbReference type="EMBL" id="WJIE01000008">
    <property type="protein sequence ID" value="MRG95687.1"/>
    <property type="molecule type" value="Genomic_DNA"/>
</dbReference>
<reference evidence="1 2" key="1">
    <citation type="submission" date="2019-10" db="EMBL/GenBank/DDBJ databases">
        <title>A soil myxobacterium in the family Polyangiaceae.</title>
        <authorList>
            <person name="Li Y."/>
            <person name="Wang J."/>
        </authorList>
    </citation>
    <scope>NUCLEOTIDE SEQUENCE [LARGE SCALE GENOMIC DNA]</scope>
    <source>
        <strain evidence="1 2">DSM 14734</strain>
    </source>
</reference>
<organism evidence="1 2">
    <name type="scientific">Polyangium spumosum</name>
    <dbReference type="NCBI Taxonomy" id="889282"/>
    <lineage>
        <taxon>Bacteria</taxon>
        <taxon>Pseudomonadati</taxon>
        <taxon>Myxococcota</taxon>
        <taxon>Polyangia</taxon>
        <taxon>Polyangiales</taxon>
        <taxon>Polyangiaceae</taxon>
        <taxon>Polyangium</taxon>
    </lineage>
</organism>
<name>A0A6N7PVX8_9BACT</name>
<dbReference type="SUPFAM" id="SSF51658">
    <property type="entry name" value="Xylose isomerase-like"/>
    <property type="match status" value="1"/>
</dbReference>
<dbReference type="InterPro" id="IPR036237">
    <property type="entry name" value="Xyl_isomerase-like_sf"/>
</dbReference>
<evidence type="ECO:0000313" key="1">
    <source>
        <dbReference type="EMBL" id="MRG95687.1"/>
    </source>
</evidence>
<sequence length="155" mass="17286">MDNKVGDTLLTPEEHALLLSQVKEIVAKLQAHGITLTVEERKRSLRQRRGAEQHIQRVIDLAKKHNVSLKTISLASLENDLSLTKQFQPIEEELRVALQIAEDTGLQAGSEAWEAFLAYYGVLSSMGERMPDLAAELQSVVDFMAIGPRRKPPTT</sequence>
<proteinExistence type="predicted"/>
<evidence type="ECO:0000313" key="2">
    <source>
        <dbReference type="Proteomes" id="UP000440224"/>
    </source>
</evidence>
<accession>A0A6N7PVX8</accession>
<dbReference type="RefSeq" id="WP_153822498.1">
    <property type="nucleotide sequence ID" value="NZ_WJIE01000008.1"/>
</dbReference>
<dbReference type="OrthoDB" id="5533205at2"/>
<dbReference type="Proteomes" id="UP000440224">
    <property type="component" value="Unassembled WGS sequence"/>
</dbReference>
<dbReference type="AlphaFoldDB" id="A0A6N7PVX8"/>
<keyword evidence="2" id="KW-1185">Reference proteome</keyword>
<protein>
    <submittedName>
        <fullName evidence="1">Uncharacterized protein</fullName>
    </submittedName>
</protein>
<comment type="caution">
    <text evidence="1">The sequence shown here is derived from an EMBL/GenBank/DDBJ whole genome shotgun (WGS) entry which is preliminary data.</text>
</comment>